<dbReference type="InterPro" id="IPR051459">
    <property type="entry name" value="Cytochrome_c-type_DH"/>
</dbReference>
<evidence type="ECO:0000259" key="11">
    <source>
        <dbReference type="PROSITE" id="PS51007"/>
    </source>
</evidence>
<evidence type="ECO:0000256" key="7">
    <source>
        <dbReference type="ARBA" id="ARBA00023004"/>
    </source>
</evidence>
<evidence type="ECO:0000256" key="2">
    <source>
        <dbReference type="ARBA" id="ARBA00022448"/>
    </source>
</evidence>
<dbReference type="PANTHER" id="PTHR35008:SF4">
    <property type="entry name" value="BLL4482 PROTEIN"/>
    <property type="match status" value="1"/>
</dbReference>
<name>A0A2R8BQU7_9RHOB</name>
<dbReference type="InterPro" id="IPR009056">
    <property type="entry name" value="Cyt_c-like_dom"/>
</dbReference>
<evidence type="ECO:0000256" key="3">
    <source>
        <dbReference type="ARBA" id="ARBA00022617"/>
    </source>
</evidence>
<dbReference type="InterPro" id="IPR036909">
    <property type="entry name" value="Cyt_c-like_dom_sf"/>
</dbReference>
<keyword evidence="3 8" id="KW-0349">Heme</keyword>
<evidence type="ECO:0000256" key="4">
    <source>
        <dbReference type="ARBA" id="ARBA00022660"/>
    </source>
</evidence>
<dbReference type="GO" id="GO:0005506">
    <property type="term" value="F:iron ion binding"/>
    <property type="evidence" value="ECO:0007669"/>
    <property type="project" value="InterPro"/>
</dbReference>
<keyword evidence="6" id="KW-0249">Electron transport</keyword>
<evidence type="ECO:0000313" key="12">
    <source>
        <dbReference type="EMBL" id="SPJ22529.1"/>
    </source>
</evidence>
<dbReference type="AlphaFoldDB" id="A0A2R8BQU7"/>
<keyword evidence="5 8" id="KW-0479">Metal-binding</keyword>
<dbReference type="Pfam" id="PF00034">
    <property type="entry name" value="Cytochrom_C"/>
    <property type="match status" value="1"/>
</dbReference>
<feature type="chain" id="PRO_5015363448" evidence="10">
    <location>
        <begin position="24"/>
        <end position="152"/>
    </location>
</feature>
<comment type="cofactor">
    <cofactor evidence="1">
        <name>heme c</name>
        <dbReference type="ChEBI" id="CHEBI:61717"/>
    </cofactor>
</comment>
<evidence type="ECO:0000256" key="6">
    <source>
        <dbReference type="ARBA" id="ARBA00022982"/>
    </source>
</evidence>
<evidence type="ECO:0000256" key="5">
    <source>
        <dbReference type="ARBA" id="ARBA00022723"/>
    </source>
</evidence>
<keyword evidence="7 8" id="KW-0408">Iron</keyword>
<proteinExistence type="predicted"/>
<dbReference type="InterPro" id="IPR008168">
    <property type="entry name" value="Cyt_C_IC"/>
</dbReference>
<dbReference type="PROSITE" id="PS51007">
    <property type="entry name" value="CYTC"/>
    <property type="match status" value="1"/>
</dbReference>
<dbReference type="Proteomes" id="UP000244912">
    <property type="component" value="Unassembled WGS sequence"/>
</dbReference>
<keyword evidence="10" id="KW-0732">Signal</keyword>
<reference evidence="12 13" key="1">
    <citation type="submission" date="2018-03" db="EMBL/GenBank/DDBJ databases">
        <authorList>
            <person name="Keele B.F."/>
        </authorList>
    </citation>
    <scope>NUCLEOTIDE SEQUENCE [LARGE SCALE GENOMIC DNA]</scope>
    <source>
        <strain evidence="12 13">CECT 8504</strain>
    </source>
</reference>
<gene>
    <name evidence="12" type="primary">petJ_1</name>
    <name evidence="12" type="ORF">PAA8504_00323</name>
</gene>
<dbReference type="Gene3D" id="1.10.760.10">
    <property type="entry name" value="Cytochrome c-like domain"/>
    <property type="match status" value="1"/>
</dbReference>
<sequence>MKVWIIMAAGLAAVTGAAGLLFAQADLDLPNATGDPVAGAQLYAENCASCHGANLEGQADWRSPGPDGRLPAPPHDETGHTWHHGDAMIFAYTKQGGAETMKAAGVDDFDSGMPAFGDILSDQEIWDIMAFLKSTWPDRVRDVQAARTASES</sequence>
<evidence type="ECO:0000313" key="13">
    <source>
        <dbReference type="Proteomes" id="UP000244912"/>
    </source>
</evidence>
<keyword evidence="2" id="KW-0813">Transport</keyword>
<dbReference type="GO" id="GO:0009055">
    <property type="term" value="F:electron transfer activity"/>
    <property type="evidence" value="ECO:0007669"/>
    <property type="project" value="InterPro"/>
</dbReference>
<dbReference type="RefSeq" id="WP_219928885.1">
    <property type="nucleotide sequence ID" value="NZ_ONZF01000001.1"/>
</dbReference>
<feature type="region of interest" description="Disordered" evidence="9">
    <location>
        <begin position="58"/>
        <end position="79"/>
    </location>
</feature>
<evidence type="ECO:0000256" key="10">
    <source>
        <dbReference type="SAM" id="SignalP"/>
    </source>
</evidence>
<protein>
    <submittedName>
        <fullName evidence="12">Cytochrome c6</fullName>
    </submittedName>
</protein>
<feature type="domain" description="Cytochrome c" evidence="11">
    <location>
        <begin position="34"/>
        <end position="136"/>
    </location>
</feature>
<organism evidence="12 13">
    <name type="scientific">Palleronia abyssalis</name>
    <dbReference type="NCBI Taxonomy" id="1501240"/>
    <lineage>
        <taxon>Bacteria</taxon>
        <taxon>Pseudomonadati</taxon>
        <taxon>Pseudomonadota</taxon>
        <taxon>Alphaproteobacteria</taxon>
        <taxon>Rhodobacterales</taxon>
        <taxon>Roseobacteraceae</taxon>
        <taxon>Palleronia</taxon>
    </lineage>
</organism>
<dbReference type="EMBL" id="ONZF01000001">
    <property type="protein sequence ID" value="SPJ22529.1"/>
    <property type="molecule type" value="Genomic_DNA"/>
</dbReference>
<dbReference type="PRINTS" id="PR00605">
    <property type="entry name" value="CYTCHROMECIC"/>
</dbReference>
<dbReference type="SUPFAM" id="SSF46626">
    <property type="entry name" value="Cytochrome c"/>
    <property type="match status" value="1"/>
</dbReference>
<keyword evidence="4" id="KW-0679">Respiratory chain</keyword>
<dbReference type="PANTHER" id="PTHR35008">
    <property type="entry name" value="BLL4482 PROTEIN-RELATED"/>
    <property type="match status" value="1"/>
</dbReference>
<evidence type="ECO:0000256" key="9">
    <source>
        <dbReference type="SAM" id="MobiDB-lite"/>
    </source>
</evidence>
<feature type="signal peptide" evidence="10">
    <location>
        <begin position="1"/>
        <end position="23"/>
    </location>
</feature>
<keyword evidence="13" id="KW-1185">Reference proteome</keyword>
<accession>A0A2R8BQU7</accession>
<evidence type="ECO:0000256" key="1">
    <source>
        <dbReference type="ARBA" id="ARBA00001926"/>
    </source>
</evidence>
<dbReference type="GO" id="GO:0020037">
    <property type="term" value="F:heme binding"/>
    <property type="evidence" value="ECO:0007669"/>
    <property type="project" value="InterPro"/>
</dbReference>
<evidence type="ECO:0000256" key="8">
    <source>
        <dbReference type="PROSITE-ProRule" id="PRU00433"/>
    </source>
</evidence>